<evidence type="ECO:0000313" key="5">
    <source>
        <dbReference type="EMBL" id="KAB4169822.1"/>
    </source>
</evidence>
<dbReference type="EMBL" id="QRVP01000022">
    <property type="protein sequence ID" value="RGS51517.1"/>
    <property type="molecule type" value="Genomic_DNA"/>
</dbReference>
<dbReference type="RefSeq" id="WP_005827922.1">
    <property type="nucleotide sequence ID" value="NZ_AP019724.1"/>
</dbReference>
<dbReference type="InterPro" id="IPR023996">
    <property type="entry name" value="TonB-dep_OMP_SusC/RagA"/>
</dbReference>
<dbReference type="EMBL" id="CZAO01000017">
    <property type="protein sequence ID" value="CUQ14058.1"/>
    <property type="molecule type" value="Genomic_DNA"/>
</dbReference>
<dbReference type="PROSITE" id="PS52016">
    <property type="entry name" value="TONB_DEPENDENT_REC_3"/>
    <property type="match status" value="1"/>
</dbReference>
<keyword evidence="2" id="KW-0813">Transport</keyword>
<dbReference type="Proteomes" id="UP000095766">
    <property type="component" value="Unassembled WGS sequence"/>
</dbReference>
<dbReference type="GO" id="GO:0015344">
    <property type="term" value="F:siderophore uptake transmembrane transporter activity"/>
    <property type="evidence" value="ECO:0007669"/>
    <property type="project" value="TreeGrafter"/>
</dbReference>
<dbReference type="NCBIfam" id="TIGR04057">
    <property type="entry name" value="SusC_RagA_signa"/>
    <property type="match status" value="1"/>
</dbReference>
<dbReference type="InterPro" id="IPR037066">
    <property type="entry name" value="Plug_dom_sf"/>
</dbReference>
<reference evidence="6" key="6">
    <citation type="submission" date="2022-10" db="EMBL/GenBank/DDBJ databases">
        <title>Human gut microbiome strain richness.</title>
        <authorList>
            <person name="Chen-Liaw A."/>
        </authorList>
    </citation>
    <scope>NUCLEOTIDE SEQUENCE</scope>
    <source>
        <strain evidence="6">1001713st2_A4_1001713B170214_170313</strain>
    </source>
</reference>
<reference evidence="12" key="2">
    <citation type="submission" date="2017-04" db="EMBL/GenBank/DDBJ databases">
        <title>Function of individual gut microbiota members based on whole genome sequencing of pure cultures obtained from chicken caecum.</title>
        <authorList>
            <person name="Medvecky M."/>
            <person name="Cejkova D."/>
            <person name="Polansky O."/>
            <person name="Karasova D."/>
            <person name="Kubasova T."/>
            <person name="Cizek A."/>
            <person name="Rychlik I."/>
        </authorList>
    </citation>
    <scope>NUCLEOTIDE SEQUENCE [LARGE SCALE GENOMIC DNA]</scope>
    <source>
        <strain evidence="12">An67</strain>
    </source>
</reference>
<dbReference type="Proteomes" id="UP000285283">
    <property type="component" value="Unassembled WGS sequence"/>
</dbReference>
<sequence>MKKNTIVRHCFSRKYISLCIFLLLGIIGEKAFAYSVWETYANETEGIYFSLQESIKITGVVKDNKGEPIIGANIVELNKKGNGTITDIDGKFTLSVSKNAEISISFIGFDEKKIKIGQQTSFDIILEESSQFLDEVVVVGMNNRQTRRSVTGAISTIQTKELKQSPVANLSNALAGKLPGLITVQTSGQPGEDASSLFIRGVGTYGTSNPLVVIDGLPRSQTDFNQLDANEIESVTILKDASSSSLYGIQGANGVIVVTTKRGVDREKPLISFTVQQAVQQPIRLPETMSSYEQALYYRDMDMNDGQTERYTPEVLDIIKNGSDPYLYPNVNWFDEILKKNSMQSQYNINISGSALGKLRYFISGSYVNQGTLLKHQDIFEKNYGVKSKFDRYNFRSNVDLDATSMLNIRIDLAGRLETRVGPGSDFSNVFSVITTRSPSSQPVFNPDGTLGAGSALEIPFQQNPYGIVTQSGYYTRHTNVMSGTLSAKHKLDFITKGLSAQVYFSFESNNYQHTTRLQSFDSFWYKGKDATGEAIYQPHSVKSRLSTTDSRWVERYTYLDVRLNYDRTFAEKHQISAQLLGNRTLRSQNAELPYAYQGISSRIAYNFDTRYYLEANIGYNGSENFPPKKRYGFFPSFSAGWVLSDEKFISLPSWIQLIKLRGSYGTVGNDKIGGQRWLYITEFTPGGTAMGTYQFGVSPQSVAGYNESRVGNKFVTWEKSAKGNVGFDLSLFKDNAVQFTFDYFWEKRNNILTTPGDVPDYVGITNVAPRNSGKVENKGIEAELRFNKRINKDLSIFANLQMTYARNKVLENDEPIPAFDYQDLRGYEIGYVLGYKSAGLFQDEEDIRNSPTQSFGTVVPGDIKYVDTNKDGVIDAFDRVPIKVNNVPRSMSGLSLGVTYKNFDFSMLMNASTGGTAYLYTYPSSKINLERWTAENKNARIPAAHSTTNNTVVTDHFVQNTDYIKLRNVEIGYTLPKKFLSSLRISTARIYLNGQNLAVWDKMWLKDRDPESAGGAALAYPLQRVFNIGIHVEL</sequence>
<dbReference type="Pfam" id="PF07715">
    <property type="entry name" value="Plug"/>
    <property type="match status" value="1"/>
</dbReference>
<keyword evidence="2" id="KW-1134">Transmembrane beta strand</keyword>
<name>A0A174U1Q8_BACUN</name>
<protein>
    <submittedName>
        <fullName evidence="4">Outer membrane cobalamin receptor protein</fullName>
    </submittedName>
    <submittedName>
        <fullName evidence="7">SusC/RagA family TonB-linked outer membrane protein</fullName>
    </submittedName>
    <submittedName>
        <fullName evidence="5">TonB-dependent receptor</fullName>
    </submittedName>
</protein>
<dbReference type="NCBIfam" id="TIGR04056">
    <property type="entry name" value="OMP_RagA_SusC"/>
    <property type="match status" value="1"/>
</dbReference>
<dbReference type="EMBL" id="QRXV01000012">
    <property type="protein sequence ID" value="RGU38984.1"/>
    <property type="molecule type" value="Genomic_DNA"/>
</dbReference>
<evidence type="ECO:0000313" key="4">
    <source>
        <dbReference type="EMBL" id="CUQ14058.1"/>
    </source>
</evidence>
<dbReference type="PANTHER" id="PTHR30069:SF29">
    <property type="entry name" value="HEMOGLOBIN AND HEMOGLOBIN-HAPTOGLOBIN-BINDING PROTEIN 1-RELATED"/>
    <property type="match status" value="1"/>
</dbReference>
<dbReference type="EMBL" id="WCUG01000008">
    <property type="protein sequence ID" value="KAB4169822.1"/>
    <property type="molecule type" value="Genomic_DNA"/>
</dbReference>
<evidence type="ECO:0000313" key="16">
    <source>
        <dbReference type="Proteomes" id="UP000433928"/>
    </source>
</evidence>
<dbReference type="Proteomes" id="UP000196329">
    <property type="component" value="Unassembled WGS sequence"/>
</dbReference>
<reference evidence="4 11" key="1">
    <citation type="submission" date="2015-09" db="EMBL/GenBank/DDBJ databases">
        <authorList>
            <consortium name="Pathogen Informatics"/>
        </authorList>
    </citation>
    <scope>NUCLEOTIDE SEQUENCE [LARGE SCALE GENOMIC DNA]</scope>
    <source>
        <strain evidence="4 11">2789STDY5834898</strain>
    </source>
</reference>
<dbReference type="AlphaFoldDB" id="A0A174U1Q8"/>
<evidence type="ECO:0000313" key="15">
    <source>
        <dbReference type="Proteomes" id="UP000285283"/>
    </source>
</evidence>
<reference evidence="5 16" key="5">
    <citation type="journal article" date="2019" name="Nat. Med.">
        <title>A library of human gut bacterial isolates paired with longitudinal multiomics data enables mechanistic microbiome research.</title>
        <authorList>
            <person name="Poyet M."/>
            <person name="Groussin M."/>
            <person name="Gibbons S.M."/>
            <person name="Avila-Pacheco J."/>
            <person name="Jiang X."/>
            <person name="Kearney S.M."/>
            <person name="Perrotta A.R."/>
            <person name="Berdy B."/>
            <person name="Zhao S."/>
            <person name="Lieberman T.D."/>
            <person name="Swanson P.K."/>
            <person name="Smith M."/>
            <person name="Roesemann S."/>
            <person name="Alexander J.E."/>
            <person name="Rich S.A."/>
            <person name="Livny J."/>
            <person name="Vlamakis H."/>
            <person name="Clish C."/>
            <person name="Bullock K."/>
            <person name="Deik A."/>
            <person name="Scott J."/>
            <person name="Pierce K.A."/>
            <person name="Xavier R.J."/>
            <person name="Alm E.J."/>
        </authorList>
    </citation>
    <scope>NUCLEOTIDE SEQUENCE [LARGE SCALE GENOMIC DNA]</scope>
    <source>
        <strain evidence="5 16">BIOML-A27</strain>
    </source>
</reference>
<reference evidence="7" key="3">
    <citation type="journal article" date="2018" name="BMC Genomics">
        <title>Whole genome sequencing and function prediction of 133 gut anaerobes isolated from chicken caecum in pure cultures.</title>
        <authorList>
            <person name="Medvecky M."/>
            <person name="Cejkova D."/>
            <person name="Polansky O."/>
            <person name="Karasova D."/>
            <person name="Kubasova T."/>
            <person name="Cizek A."/>
            <person name="Rychlik I."/>
        </authorList>
    </citation>
    <scope>NUCLEOTIDE SEQUENCE</scope>
    <source>
        <strain evidence="7">An67</strain>
    </source>
</reference>
<gene>
    <name evidence="7" type="ORF">B5G17_08890</name>
    <name evidence="10" type="ORF">DWW83_12440</name>
    <name evidence="9" type="ORF">DWX87_17615</name>
    <name evidence="8" type="ORF">DXC80_17150</name>
    <name evidence="4" type="ORF">ERS852510_03301</name>
    <name evidence="5" type="ORF">GAQ59_11660</name>
    <name evidence="6" type="ORF">POZ24_08950</name>
</gene>
<dbReference type="EMBL" id="QSRK01000032">
    <property type="protein sequence ID" value="RGL09984.1"/>
    <property type="molecule type" value="Genomic_DNA"/>
</dbReference>
<dbReference type="Gene3D" id="2.170.130.10">
    <property type="entry name" value="TonB-dependent receptor, plug domain"/>
    <property type="match status" value="1"/>
</dbReference>
<dbReference type="GO" id="GO:0044718">
    <property type="term" value="P:siderophore transmembrane transport"/>
    <property type="evidence" value="ECO:0007669"/>
    <property type="project" value="TreeGrafter"/>
</dbReference>
<evidence type="ECO:0000313" key="6">
    <source>
        <dbReference type="EMBL" id="MDC1880156.1"/>
    </source>
</evidence>
<dbReference type="InterPro" id="IPR023997">
    <property type="entry name" value="TonB-dep_OMP_SusC/RagA_CS"/>
</dbReference>
<keyword evidence="1" id="KW-0732">Signal</keyword>
<organism evidence="4 11">
    <name type="scientific">Bacteroides uniformis</name>
    <dbReference type="NCBI Taxonomy" id="820"/>
    <lineage>
        <taxon>Bacteria</taxon>
        <taxon>Pseudomonadati</taxon>
        <taxon>Bacteroidota</taxon>
        <taxon>Bacteroidia</taxon>
        <taxon>Bacteroidales</taxon>
        <taxon>Bacteroidaceae</taxon>
        <taxon>Bacteroides</taxon>
    </lineage>
</organism>
<dbReference type="InterPro" id="IPR039426">
    <property type="entry name" value="TonB-dep_rcpt-like"/>
</dbReference>
<dbReference type="InterPro" id="IPR008969">
    <property type="entry name" value="CarboxyPept-like_regulatory"/>
</dbReference>
<dbReference type="FunFam" id="2.60.40.1120:FF:000003">
    <property type="entry name" value="Outer membrane protein Omp121"/>
    <property type="match status" value="1"/>
</dbReference>
<evidence type="ECO:0000313" key="11">
    <source>
        <dbReference type="Proteomes" id="UP000095766"/>
    </source>
</evidence>
<dbReference type="SUPFAM" id="SSF56935">
    <property type="entry name" value="Porins"/>
    <property type="match status" value="1"/>
</dbReference>
<dbReference type="Gene3D" id="2.60.40.1120">
    <property type="entry name" value="Carboxypeptidase-like, regulatory domain"/>
    <property type="match status" value="1"/>
</dbReference>
<evidence type="ECO:0000313" key="13">
    <source>
        <dbReference type="Proteomes" id="UP000260795"/>
    </source>
</evidence>
<evidence type="ECO:0000313" key="10">
    <source>
        <dbReference type="EMBL" id="RGU38984.1"/>
    </source>
</evidence>
<dbReference type="Proteomes" id="UP000284022">
    <property type="component" value="Unassembled WGS sequence"/>
</dbReference>
<dbReference type="EMBL" id="NFHS01000004">
    <property type="protein sequence ID" value="OUN54642.1"/>
    <property type="molecule type" value="Genomic_DNA"/>
</dbReference>
<comment type="subcellular location">
    <subcellularLocation>
        <location evidence="2">Cell outer membrane</location>
        <topology evidence="2">Multi-pass membrane protein</topology>
    </subcellularLocation>
</comment>
<evidence type="ECO:0000259" key="3">
    <source>
        <dbReference type="Pfam" id="PF07715"/>
    </source>
</evidence>
<evidence type="ECO:0000313" key="8">
    <source>
        <dbReference type="EMBL" id="RGL09984.1"/>
    </source>
</evidence>
<dbReference type="SUPFAM" id="SSF49464">
    <property type="entry name" value="Carboxypeptidase regulatory domain-like"/>
    <property type="match status" value="1"/>
</dbReference>
<dbReference type="Proteomes" id="UP000260795">
    <property type="component" value="Unassembled WGS sequence"/>
</dbReference>
<reference evidence="13 14" key="4">
    <citation type="submission" date="2018-08" db="EMBL/GenBank/DDBJ databases">
        <title>A genome reference for cultivated species of the human gut microbiota.</title>
        <authorList>
            <person name="Zou Y."/>
            <person name="Xue W."/>
            <person name="Luo G."/>
        </authorList>
    </citation>
    <scope>NUCLEOTIDE SEQUENCE [LARGE SCALE GENOMIC DNA]</scope>
    <source>
        <strain evidence="10 14">AF17-20</strain>
        <strain evidence="9 15">AF21-53</strain>
        <strain evidence="8 13">TF08-13</strain>
    </source>
</reference>
<comment type="similarity">
    <text evidence="2">Belongs to the TonB-dependent receptor family.</text>
</comment>
<evidence type="ECO:0000256" key="1">
    <source>
        <dbReference type="ARBA" id="ARBA00022729"/>
    </source>
</evidence>
<dbReference type="PANTHER" id="PTHR30069">
    <property type="entry name" value="TONB-DEPENDENT OUTER MEMBRANE RECEPTOR"/>
    <property type="match status" value="1"/>
</dbReference>
<evidence type="ECO:0000313" key="7">
    <source>
        <dbReference type="EMBL" id="OUN54642.1"/>
    </source>
</evidence>
<dbReference type="InterPro" id="IPR012910">
    <property type="entry name" value="Plug_dom"/>
</dbReference>
<keyword evidence="2" id="KW-0998">Cell outer membrane</keyword>
<dbReference type="GeneID" id="99751682"/>
<keyword evidence="2" id="KW-0472">Membrane</keyword>
<keyword evidence="4" id="KW-0675">Receptor</keyword>
<dbReference type="FunFam" id="2.170.130.10:FF:000003">
    <property type="entry name" value="SusC/RagA family TonB-linked outer membrane protein"/>
    <property type="match status" value="1"/>
</dbReference>
<dbReference type="EMBL" id="JAQNSG010000007">
    <property type="protein sequence ID" value="MDC1880156.1"/>
    <property type="molecule type" value="Genomic_DNA"/>
</dbReference>
<feature type="domain" description="TonB-dependent receptor plug" evidence="3">
    <location>
        <begin position="147"/>
        <end position="255"/>
    </location>
</feature>
<dbReference type="GO" id="GO:0009279">
    <property type="term" value="C:cell outer membrane"/>
    <property type="evidence" value="ECO:0007669"/>
    <property type="project" value="UniProtKB-SubCell"/>
</dbReference>
<proteinExistence type="inferred from homology"/>
<evidence type="ECO:0000313" key="12">
    <source>
        <dbReference type="Proteomes" id="UP000196329"/>
    </source>
</evidence>
<dbReference type="Pfam" id="PF13715">
    <property type="entry name" value="CarbopepD_reg_2"/>
    <property type="match status" value="1"/>
</dbReference>
<evidence type="ECO:0000256" key="2">
    <source>
        <dbReference type="PROSITE-ProRule" id="PRU01360"/>
    </source>
</evidence>
<keyword evidence="2" id="KW-0812">Transmembrane</keyword>
<accession>A0A174U1Q8</accession>
<evidence type="ECO:0000313" key="9">
    <source>
        <dbReference type="EMBL" id="RGS51517.1"/>
    </source>
</evidence>
<dbReference type="Proteomes" id="UP000433928">
    <property type="component" value="Unassembled WGS sequence"/>
</dbReference>
<dbReference type="Proteomes" id="UP001213309">
    <property type="component" value="Unassembled WGS sequence"/>
</dbReference>
<evidence type="ECO:0000313" key="14">
    <source>
        <dbReference type="Proteomes" id="UP000284022"/>
    </source>
</evidence>